<dbReference type="InterPro" id="IPR011009">
    <property type="entry name" value="Kinase-like_dom_sf"/>
</dbReference>
<dbReference type="SUPFAM" id="SSF56112">
    <property type="entry name" value="Protein kinase-like (PK-like)"/>
    <property type="match status" value="1"/>
</dbReference>
<gene>
    <name evidence="1" type="ORF">QPK24_11310</name>
</gene>
<proteinExistence type="predicted"/>
<dbReference type="EMBL" id="CP127162">
    <property type="protein sequence ID" value="WIV21214.1"/>
    <property type="molecule type" value="Genomic_DNA"/>
</dbReference>
<accession>A0ABY8X7W3</accession>
<dbReference type="RefSeq" id="WP_285748770.1">
    <property type="nucleotide sequence ID" value="NZ_CP127162.1"/>
</dbReference>
<evidence type="ECO:0000313" key="2">
    <source>
        <dbReference type="Proteomes" id="UP001236415"/>
    </source>
</evidence>
<dbReference type="Gene3D" id="3.90.1200.10">
    <property type="match status" value="1"/>
</dbReference>
<dbReference type="Proteomes" id="UP001236415">
    <property type="component" value="Chromosome"/>
</dbReference>
<sequence>MSHIDKLVTQVLLVVKTFGLEEITPVILSNGGNLIIHLAPYPIVARLANVISQEEANIVYKRLNRELKVAHHLQIKNVLVMLPTELIDAGPHNVNETWMTLWNYVPPIELQRPSPSESVELVNNLSIAMKDFLEELPVLGVWERTRRSAERLMKNSDPRIQSLLEMFHEVDKKMVLETSVLIPSHGDAHVGNLLPSAEGWIWTDFERMYH</sequence>
<keyword evidence="2" id="KW-1185">Reference proteome</keyword>
<protein>
    <recommendedName>
        <fullName evidence="3">Aminoglycoside phosphotransferase domain-containing protein</fullName>
    </recommendedName>
</protein>
<evidence type="ECO:0008006" key="3">
    <source>
        <dbReference type="Google" id="ProtNLM"/>
    </source>
</evidence>
<reference evidence="1 2" key="1">
    <citation type="submission" date="2023-06" db="EMBL/GenBank/DDBJ databases">
        <title>Paenibacillus polygonum sp. nov., an endophytic bacterium, isolated from Polygonum lapathifolium L. in Nanji Wetland National Nature Reserve, South of Poyang Lake, Jiangxi Province, China.</title>
        <authorList>
            <person name="Yu Z."/>
        </authorList>
    </citation>
    <scope>NUCLEOTIDE SEQUENCE [LARGE SCALE GENOMIC DNA]</scope>
    <source>
        <strain evidence="1 2">C31</strain>
    </source>
</reference>
<name>A0ABY8X7W3_9BACL</name>
<organism evidence="1 2">
    <name type="scientific">Paenibacillus polygoni</name>
    <dbReference type="NCBI Taxonomy" id="3050112"/>
    <lineage>
        <taxon>Bacteria</taxon>
        <taxon>Bacillati</taxon>
        <taxon>Bacillota</taxon>
        <taxon>Bacilli</taxon>
        <taxon>Bacillales</taxon>
        <taxon>Paenibacillaceae</taxon>
        <taxon>Paenibacillus</taxon>
    </lineage>
</organism>
<evidence type="ECO:0000313" key="1">
    <source>
        <dbReference type="EMBL" id="WIV21214.1"/>
    </source>
</evidence>